<reference evidence="2" key="1">
    <citation type="journal article" date="2020" name="Nature">
        <title>Giant virus diversity and host interactions through global metagenomics.</title>
        <authorList>
            <person name="Schulz F."/>
            <person name="Roux S."/>
            <person name="Paez-Espino D."/>
            <person name="Jungbluth S."/>
            <person name="Walsh D.A."/>
            <person name="Denef V.J."/>
            <person name="McMahon K.D."/>
            <person name="Konstantinidis K.T."/>
            <person name="Eloe-Fadrosh E.A."/>
            <person name="Kyrpides N.C."/>
            <person name="Woyke T."/>
        </authorList>
    </citation>
    <scope>NUCLEOTIDE SEQUENCE</scope>
    <source>
        <strain evidence="2">GVMAG-S-ERX556126-94</strain>
    </source>
</reference>
<evidence type="ECO:0000259" key="1">
    <source>
        <dbReference type="PROSITE" id="PS51059"/>
    </source>
</evidence>
<dbReference type="InterPro" id="IPR051712">
    <property type="entry name" value="ARTD-AVP"/>
</dbReference>
<dbReference type="SUPFAM" id="SSF56399">
    <property type="entry name" value="ADP-ribosylation"/>
    <property type="match status" value="1"/>
</dbReference>
<dbReference type="EMBL" id="MN738838">
    <property type="protein sequence ID" value="QHT39006.1"/>
    <property type="molecule type" value="Genomic_DNA"/>
</dbReference>
<name>A0A6C0FAW1_9ZZZZ</name>
<dbReference type="PANTHER" id="PTHR45740">
    <property type="entry name" value="POLY [ADP-RIBOSE] POLYMERASE"/>
    <property type="match status" value="1"/>
</dbReference>
<protein>
    <recommendedName>
        <fullName evidence="1">PARP catalytic domain-containing protein</fullName>
    </recommendedName>
</protein>
<dbReference type="PROSITE" id="PS51059">
    <property type="entry name" value="PARP_CATALYTIC"/>
    <property type="match status" value="1"/>
</dbReference>
<organism evidence="2">
    <name type="scientific">viral metagenome</name>
    <dbReference type="NCBI Taxonomy" id="1070528"/>
    <lineage>
        <taxon>unclassified sequences</taxon>
        <taxon>metagenomes</taxon>
        <taxon>organismal metagenomes</taxon>
    </lineage>
</organism>
<dbReference type="PANTHER" id="PTHR45740:SF2">
    <property type="entry name" value="POLY [ADP-RIBOSE] POLYMERASE"/>
    <property type="match status" value="1"/>
</dbReference>
<dbReference type="Gene3D" id="3.90.228.10">
    <property type="match status" value="1"/>
</dbReference>
<dbReference type="GO" id="GO:1990404">
    <property type="term" value="F:NAD+-protein mono-ADP-ribosyltransferase activity"/>
    <property type="evidence" value="ECO:0007669"/>
    <property type="project" value="TreeGrafter"/>
</dbReference>
<dbReference type="InterPro" id="IPR012317">
    <property type="entry name" value="Poly(ADP-ribose)pol_cat_dom"/>
</dbReference>
<dbReference type="GO" id="GO:0005634">
    <property type="term" value="C:nucleus"/>
    <property type="evidence" value="ECO:0007669"/>
    <property type="project" value="TreeGrafter"/>
</dbReference>
<sequence>MASTTTNFRNMSLKELKDICRSDPRKYYGFSKLKKSDLIDFMYRKNSSSVSARYHVPIQRSPPRPSYNLSDVSHIFETPDEREERIQSYYEPKPEDSIIEDLMGSLSRMYRNSSITFDKHEDENNDLIYRGNKGKYITQHGSLGEHGEGILYHGTDEKNLVSILNDDFRLTTNPVHGHLYGKGIYFTNDIEKAIYYSERGKSTKYVIVAMVHIGDICLGNASMDVHPKMPNLDKAFDTSVDNVRKPRQFIKKKNGTYNILGIITIENYSGDRSSKFSGGFQIINNRDYPVTLYWIPPNTSYYPGSNLPKLNMCKLMSTIPATFQDSRGCFKPGTTKQLCQIGHEFVCVHHKSSYNDYLKIFTSKQKGEIIYI</sequence>
<evidence type="ECO:0000313" key="2">
    <source>
        <dbReference type="EMBL" id="QHT39006.1"/>
    </source>
</evidence>
<accession>A0A6C0FAW1</accession>
<feature type="domain" description="PARP catalytic" evidence="1">
    <location>
        <begin position="70"/>
        <end position="291"/>
    </location>
</feature>
<dbReference type="Pfam" id="PF00644">
    <property type="entry name" value="PARP"/>
    <property type="match status" value="1"/>
</dbReference>
<dbReference type="GO" id="GO:0003950">
    <property type="term" value="F:NAD+ poly-ADP-ribosyltransferase activity"/>
    <property type="evidence" value="ECO:0007669"/>
    <property type="project" value="InterPro"/>
</dbReference>
<dbReference type="AlphaFoldDB" id="A0A6C0FAW1"/>
<proteinExistence type="predicted"/>